<dbReference type="RefSeq" id="WP_420069420.1">
    <property type="nucleotide sequence ID" value="NZ_JBCHKQ010000002.1"/>
</dbReference>
<reference evidence="2 3" key="1">
    <citation type="submission" date="2024-03" db="EMBL/GenBank/DDBJ databases">
        <title>Ignisphaera cupida sp. nov., a hyperthermophilic hydrolytic archaeon from a hot spring of Kamchatka, and proposal of Ignisphaeraceae fam. nov.</title>
        <authorList>
            <person name="Podosokorskaya O.A."/>
            <person name="Elcheninov A.G."/>
            <person name="Maltseva A.I."/>
            <person name="Zayulina K.S."/>
            <person name="Novikov A."/>
            <person name="Merkel A.Y."/>
        </authorList>
    </citation>
    <scope>NUCLEOTIDE SEQUENCE [LARGE SCALE GENOMIC DNA]</scope>
    <source>
        <strain evidence="2 3">38H-sp</strain>
    </source>
</reference>
<dbReference type="EMBL" id="JBCHKQ010000002">
    <property type="protein sequence ID" value="MEM5947974.1"/>
    <property type="molecule type" value="Genomic_DNA"/>
</dbReference>
<evidence type="ECO:0000313" key="3">
    <source>
        <dbReference type="Proteomes" id="UP001466331"/>
    </source>
</evidence>
<sequence>MKALMLKLYQTLCNYRKEGSFGYVQTYPLPTPSMIRGMVHEIMEFTEYKPLKISIQGKSDAVITNIQKVFKFDRDSNSRPDNPYKITVGKATKTATHGILFIDLHVNMQLIIHISFREDNEKMLNELYKKIQEKIVVLGRNEDFALVEDLKIVGLNNYSGRSANTQFPMYVMENSLIEKCGTRYRLPFYYDTVESFEENRVFHFVEPYYVGKDVPLKKDSILQDEENNIVCLLEVD</sequence>
<keyword evidence="3" id="KW-1185">Reference proteome</keyword>
<evidence type="ECO:0000256" key="1">
    <source>
        <dbReference type="ARBA" id="ARBA00023118"/>
    </source>
</evidence>
<dbReference type="Pfam" id="PF09704">
    <property type="entry name" value="Cas_Cas5d"/>
    <property type="match status" value="1"/>
</dbReference>
<comment type="caution">
    <text evidence="2">The sequence shown here is derived from an EMBL/GenBank/DDBJ whole genome shotgun (WGS) entry which is preliminary data.</text>
</comment>
<name>A0ABU9UBD8_9SPIR</name>
<dbReference type="Proteomes" id="UP001466331">
    <property type="component" value="Unassembled WGS sequence"/>
</dbReference>
<accession>A0ABU9UBD8</accession>
<dbReference type="NCBIfam" id="TIGR02593">
    <property type="entry name" value="CRISPR_cas5"/>
    <property type="match status" value="1"/>
</dbReference>
<proteinExistence type="predicted"/>
<protein>
    <submittedName>
        <fullName evidence="2">CRISPR-associated protein Cas5</fullName>
    </submittedName>
</protein>
<dbReference type="InterPro" id="IPR013422">
    <property type="entry name" value="CRISPR-assoc_prot_Cas5_N"/>
</dbReference>
<evidence type="ECO:0000313" key="2">
    <source>
        <dbReference type="EMBL" id="MEM5947974.1"/>
    </source>
</evidence>
<dbReference type="InterPro" id="IPR021124">
    <property type="entry name" value="CRISPR-assoc_prot_Cas5"/>
</dbReference>
<gene>
    <name evidence="2" type="primary">cas5</name>
    <name evidence="2" type="ORF">WKV44_05415</name>
</gene>
<keyword evidence="1" id="KW-0051">Antiviral defense</keyword>
<organism evidence="2 3">
    <name type="scientific">Rarispira pelagica</name>
    <dbReference type="NCBI Taxonomy" id="3141764"/>
    <lineage>
        <taxon>Bacteria</taxon>
        <taxon>Pseudomonadati</taxon>
        <taxon>Spirochaetota</taxon>
        <taxon>Spirochaetia</taxon>
        <taxon>Winmispirales</taxon>
        <taxon>Winmispiraceae</taxon>
        <taxon>Rarispira</taxon>
    </lineage>
</organism>